<organism evidence="1 2">
    <name type="scientific">Seminavis robusta</name>
    <dbReference type="NCBI Taxonomy" id="568900"/>
    <lineage>
        <taxon>Eukaryota</taxon>
        <taxon>Sar</taxon>
        <taxon>Stramenopiles</taxon>
        <taxon>Ochrophyta</taxon>
        <taxon>Bacillariophyta</taxon>
        <taxon>Bacillariophyceae</taxon>
        <taxon>Bacillariophycidae</taxon>
        <taxon>Naviculales</taxon>
        <taxon>Naviculaceae</taxon>
        <taxon>Seminavis</taxon>
    </lineage>
</organism>
<gene>
    <name evidence="1" type="ORF">SEMRO_1422_G271280.1</name>
</gene>
<proteinExistence type="predicted"/>
<accession>A0A9N8HSB5</accession>
<dbReference type="EMBL" id="CAICTM010001420">
    <property type="protein sequence ID" value="CAB9523482.1"/>
    <property type="molecule type" value="Genomic_DNA"/>
</dbReference>
<keyword evidence="2" id="KW-1185">Reference proteome</keyword>
<dbReference type="AlphaFoldDB" id="A0A9N8HSB5"/>
<dbReference type="Proteomes" id="UP001153069">
    <property type="component" value="Unassembled WGS sequence"/>
</dbReference>
<evidence type="ECO:0000313" key="2">
    <source>
        <dbReference type="Proteomes" id="UP001153069"/>
    </source>
</evidence>
<protein>
    <submittedName>
        <fullName evidence="1">Uncharacterized protein</fullName>
    </submittedName>
</protein>
<name>A0A9N8HSB5_9STRA</name>
<evidence type="ECO:0000313" key="1">
    <source>
        <dbReference type="EMBL" id="CAB9523482.1"/>
    </source>
</evidence>
<reference evidence="1" key="1">
    <citation type="submission" date="2020-06" db="EMBL/GenBank/DDBJ databases">
        <authorList>
            <consortium name="Plant Systems Biology data submission"/>
        </authorList>
    </citation>
    <scope>NUCLEOTIDE SEQUENCE</scope>
    <source>
        <strain evidence="1">D6</strain>
    </source>
</reference>
<comment type="caution">
    <text evidence="1">The sequence shown here is derived from an EMBL/GenBank/DDBJ whole genome shotgun (WGS) entry which is preliminary data.</text>
</comment>
<sequence>MKGLEYLDVSDNAMTSECLGVLAEQISGNTCTIGLCHLEAVDMQVTEESALETLARAISKNQAERGPTANISKLTTYPPNYIEEDMAPHTLILVPENGTGVSIPPPRYGGGEIVVGTSTHLKEFMLDKVPTLFLPKPSEADHYQSTVYLRPLPNNIQLPGMEVELYDGLVPSKRGKFQIYTSAESVEDIVDVVVSLGLCKFQTMCQPPPVIQRLQEKLPNLSLTKQEPRHYYPGWG</sequence>